<evidence type="ECO:0000256" key="1">
    <source>
        <dbReference type="SAM" id="SignalP"/>
    </source>
</evidence>
<sequence length="272" mass="31052">MKKMKKILAFCLCAMLMTTVPTFTETASAATTSTKKTTSTTTKKKTTIKGWYKLKTGGMRYFKNGKYITGCHKIGKYVYLFNKNGFKAQKNTTYKGVQYFIDDYAHVTGWRKGSTFYYNNGKAMSANKALDFRAYQNARNVINQVTNSRMSKSQKLEACFRWVMSKYYFTWRRFDQGGPVWYAVQANDHFERGCGDCIADASAFAYLAKALGYKNVYICADGVRSDDNSHAWTEINGRVYDPLFAEAKSYSRNYNVSYGVYTLSPVTKKKLS</sequence>
<feature type="signal peptide" evidence="1">
    <location>
        <begin position="1"/>
        <end position="29"/>
    </location>
</feature>
<keyword evidence="4" id="KW-1185">Reference proteome</keyword>
<dbReference type="RefSeq" id="WP_022213405.1">
    <property type="nucleotide sequence ID" value="NZ_JBBMEI010000010.1"/>
</dbReference>
<accession>A0ABV1AHT6</accession>
<dbReference type="InterPro" id="IPR038765">
    <property type="entry name" value="Papain-like_cys_pep_sf"/>
</dbReference>
<organism evidence="3 4">
    <name type="scientific">Blautia intestinihominis</name>
    <dbReference type="NCBI Taxonomy" id="3133152"/>
    <lineage>
        <taxon>Bacteria</taxon>
        <taxon>Bacillati</taxon>
        <taxon>Bacillota</taxon>
        <taxon>Clostridia</taxon>
        <taxon>Lachnospirales</taxon>
        <taxon>Lachnospiraceae</taxon>
        <taxon>Blautia</taxon>
    </lineage>
</organism>
<feature type="chain" id="PRO_5045688880" evidence="1">
    <location>
        <begin position="30"/>
        <end position="272"/>
    </location>
</feature>
<evidence type="ECO:0000259" key="2">
    <source>
        <dbReference type="Pfam" id="PF01841"/>
    </source>
</evidence>
<dbReference type="SUPFAM" id="SSF54001">
    <property type="entry name" value="Cysteine proteinases"/>
    <property type="match status" value="1"/>
</dbReference>
<dbReference type="Proteomes" id="UP001446032">
    <property type="component" value="Unassembled WGS sequence"/>
</dbReference>
<dbReference type="SUPFAM" id="SSF69360">
    <property type="entry name" value="Cell wall binding repeat"/>
    <property type="match status" value="1"/>
</dbReference>
<evidence type="ECO:0000313" key="4">
    <source>
        <dbReference type="Proteomes" id="UP001446032"/>
    </source>
</evidence>
<dbReference type="InterPro" id="IPR002931">
    <property type="entry name" value="Transglutaminase-like"/>
</dbReference>
<name>A0ABV1AHT6_9FIRM</name>
<feature type="domain" description="Transglutaminase-like" evidence="2">
    <location>
        <begin position="141"/>
        <end position="235"/>
    </location>
</feature>
<comment type="caution">
    <text evidence="3">The sequence shown here is derived from an EMBL/GenBank/DDBJ whole genome shotgun (WGS) entry which is preliminary data.</text>
</comment>
<dbReference type="Pfam" id="PF01841">
    <property type="entry name" value="Transglut_core"/>
    <property type="match status" value="1"/>
</dbReference>
<keyword evidence="1" id="KW-0732">Signal</keyword>
<reference evidence="3 4" key="1">
    <citation type="submission" date="2024-03" db="EMBL/GenBank/DDBJ databases">
        <title>Human intestinal bacterial collection.</title>
        <authorList>
            <person name="Pauvert C."/>
            <person name="Hitch T.C.A."/>
            <person name="Clavel T."/>
        </authorList>
    </citation>
    <scope>NUCLEOTIDE SEQUENCE [LARGE SCALE GENOMIC DNA]</scope>
    <source>
        <strain evidence="3 4">CLA-AA-H95</strain>
    </source>
</reference>
<proteinExistence type="predicted"/>
<dbReference type="EMBL" id="JBBMEI010000010">
    <property type="protein sequence ID" value="MEQ2357729.1"/>
    <property type="molecule type" value="Genomic_DNA"/>
</dbReference>
<evidence type="ECO:0000313" key="3">
    <source>
        <dbReference type="EMBL" id="MEQ2357729.1"/>
    </source>
</evidence>
<protein>
    <submittedName>
        <fullName evidence="3">Transglutaminase domain-containing protein</fullName>
    </submittedName>
</protein>
<gene>
    <name evidence="3" type="ORF">WMO75_05110</name>
</gene>